<dbReference type="PANTHER" id="PTHR21192">
    <property type="entry name" value="NUCLEAR PROTEIN E3-3"/>
    <property type="match status" value="1"/>
</dbReference>
<name>A0A2X0SCI1_9PROT</name>
<dbReference type="CDD" id="cd05560">
    <property type="entry name" value="Xcc1710_like"/>
    <property type="match status" value="1"/>
</dbReference>
<gene>
    <name evidence="1" type="ORF">NITFAB_0680</name>
</gene>
<accession>A0A2X0SCI1</accession>
<dbReference type="SUPFAM" id="SSF64076">
    <property type="entry name" value="MTH938-like"/>
    <property type="match status" value="1"/>
</dbReference>
<proteinExistence type="predicted"/>
<evidence type="ECO:0000313" key="1">
    <source>
        <dbReference type="EMBL" id="SPS05091.1"/>
    </source>
</evidence>
<dbReference type="Pfam" id="PF04430">
    <property type="entry name" value="DUF498"/>
    <property type="match status" value="1"/>
</dbReference>
<dbReference type="InterPro" id="IPR036748">
    <property type="entry name" value="MTH938-like_sf"/>
</dbReference>
<sequence>MHSPPLKLLIAKGVILTEHTPVSKSRKRRTRVKLHLNTSINQNIFTACGAGYVTVNGQCFSQSIVVTPEQVFNDWNPQDFDALTEIHFAYLLAIRPEIILLGTGPRQRFPHPRLYHQLTAAGIGVESMDTPAACRTYNILMSEDRKVAAAILL</sequence>
<dbReference type="InterPro" id="IPR007523">
    <property type="entry name" value="NDUFAF3/AAMDC"/>
</dbReference>
<protein>
    <submittedName>
        <fullName evidence="1">Uncharacterized protein</fullName>
    </submittedName>
</protein>
<dbReference type="PANTHER" id="PTHR21192:SF2">
    <property type="entry name" value="NADH DEHYDROGENASE [UBIQUINONE] 1 ALPHA SUBCOMPLEX ASSEMBLY FACTOR 3"/>
    <property type="match status" value="1"/>
</dbReference>
<organism evidence="1">
    <name type="scientific">Candidatus Nitrotoga fabula</name>
    <dbReference type="NCBI Taxonomy" id="2182327"/>
    <lineage>
        <taxon>Bacteria</taxon>
        <taxon>Pseudomonadati</taxon>
        <taxon>Pseudomonadota</taxon>
        <taxon>Betaproteobacteria</taxon>
        <taxon>Nitrosomonadales</taxon>
        <taxon>Gallionellaceae</taxon>
        <taxon>Candidatus Nitrotoga</taxon>
    </lineage>
</organism>
<dbReference type="AlphaFoldDB" id="A0A2X0SCI1"/>
<dbReference type="Gene3D" id="3.40.1230.10">
    <property type="entry name" value="MTH938-like"/>
    <property type="match status" value="1"/>
</dbReference>
<reference evidence="1" key="1">
    <citation type="submission" date="2018-05" db="EMBL/GenBank/DDBJ databases">
        <authorList>
            <person name="Lanie J.A."/>
            <person name="Ng W.-L."/>
            <person name="Kazmierczak K.M."/>
            <person name="Andrzejewski T.M."/>
            <person name="Davidsen T.M."/>
            <person name="Wayne K.J."/>
            <person name="Tettelin H."/>
            <person name="Glass J.I."/>
            <person name="Rusch D."/>
            <person name="Podicherti R."/>
            <person name="Tsui H.-C.T."/>
            <person name="Winkler M.E."/>
        </authorList>
    </citation>
    <scope>NUCLEOTIDE SEQUENCE</scope>
    <source>
        <strain evidence="1">KNB</strain>
    </source>
</reference>
<dbReference type="EMBL" id="LS423452">
    <property type="protein sequence ID" value="SPS05091.1"/>
    <property type="molecule type" value="Genomic_DNA"/>
</dbReference>